<keyword evidence="2" id="KW-0732">Signal</keyword>
<evidence type="ECO:0000256" key="1">
    <source>
        <dbReference type="SAM" id="MobiDB-lite"/>
    </source>
</evidence>
<protein>
    <submittedName>
        <fullName evidence="3">Uncharacterized protein</fullName>
    </submittedName>
</protein>
<name>A0A1X2H8H4_SYNRA</name>
<feature type="signal peptide" evidence="2">
    <location>
        <begin position="1"/>
        <end position="20"/>
    </location>
</feature>
<feature type="compositionally biased region" description="Basic and acidic residues" evidence="1">
    <location>
        <begin position="92"/>
        <end position="104"/>
    </location>
</feature>
<feature type="chain" id="PRO_5012236631" evidence="2">
    <location>
        <begin position="21"/>
        <end position="196"/>
    </location>
</feature>
<evidence type="ECO:0000313" key="4">
    <source>
        <dbReference type="Proteomes" id="UP000242180"/>
    </source>
</evidence>
<accession>A0A1X2H8H4</accession>
<evidence type="ECO:0000256" key="2">
    <source>
        <dbReference type="SAM" id="SignalP"/>
    </source>
</evidence>
<feature type="compositionally biased region" description="Basic and acidic residues" evidence="1">
    <location>
        <begin position="112"/>
        <end position="128"/>
    </location>
</feature>
<dbReference type="PROSITE" id="PS51257">
    <property type="entry name" value="PROKAR_LIPOPROTEIN"/>
    <property type="match status" value="1"/>
</dbReference>
<dbReference type="EMBL" id="MCGN01000007">
    <property type="protein sequence ID" value="ORY94814.1"/>
    <property type="molecule type" value="Genomic_DNA"/>
</dbReference>
<dbReference type="AlphaFoldDB" id="A0A1X2H8H4"/>
<dbReference type="InParanoid" id="A0A1X2H8H4"/>
<feature type="compositionally biased region" description="Basic and acidic residues" evidence="1">
    <location>
        <begin position="73"/>
        <end position="83"/>
    </location>
</feature>
<gene>
    <name evidence="3" type="ORF">BCR43DRAFT_494630</name>
</gene>
<sequence>MRFIIPLSLAAIALASCAHALPTQALPGAITVNERSLHSDLQNNASPAKKVEEEEDDDDTRKETDDALDDADNAPKGDPKHSTEDEDDDDDSVKVKGDAEDAKSNAESVQDNSKDSHPIGDAKGKVNDVKGVGNAKDKMGDAPSSIRNGAGDAEDHLAHAGDVDRGIHGVPNDAAKETPIHRFIQGKIHDTFASHF</sequence>
<comment type="caution">
    <text evidence="3">The sequence shown here is derived from an EMBL/GenBank/DDBJ whole genome shotgun (WGS) entry which is preliminary data.</text>
</comment>
<keyword evidence="4" id="KW-1185">Reference proteome</keyword>
<proteinExistence type="predicted"/>
<organism evidence="3 4">
    <name type="scientific">Syncephalastrum racemosum</name>
    <name type="common">Filamentous fungus</name>
    <dbReference type="NCBI Taxonomy" id="13706"/>
    <lineage>
        <taxon>Eukaryota</taxon>
        <taxon>Fungi</taxon>
        <taxon>Fungi incertae sedis</taxon>
        <taxon>Mucoromycota</taxon>
        <taxon>Mucoromycotina</taxon>
        <taxon>Mucoromycetes</taxon>
        <taxon>Mucorales</taxon>
        <taxon>Syncephalastraceae</taxon>
        <taxon>Syncephalastrum</taxon>
    </lineage>
</organism>
<evidence type="ECO:0000313" key="3">
    <source>
        <dbReference type="EMBL" id="ORY94814.1"/>
    </source>
</evidence>
<reference evidence="3 4" key="1">
    <citation type="submission" date="2016-07" db="EMBL/GenBank/DDBJ databases">
        <title>Pervasive Adenine N6-methylation of Active Genes in Fungi.</title>
        <authorList>
            <consortium name="DOE Joint Genome Institute"/>
            <person name="Mondo S.J."/>
            <person name="Dannebaum R.O."/>
            <person name="Kuo R.C."/>
            <person name="Labutti K."/>
            <person name="Haridas S."/>
            <person name="Kuo A."/>
            <person name="Salamov A."/>
            <person name="Ahrendt S.R."/>
            <person name="Lipzen A."/>
            <person name="Sullivan W."/>
            <person name="Andreopoulos W.B."/>
            <person name="Clum A."/>
            <person name="Lindquist E."/>
            <person name="Daum C."/>
            <person name="Ramamoorthy G.K."/>
            <person name="Gryganskyi A."/>
            <person name="Culley D."/>
            <person name="Magnuson J.K."/>
            <person name="James T.Y."/>
            <person name="O'Malley M.A."/>
            <person name="Stajich J.E."/>
            <person name="Spatafora J.W."/>
            <person name="Visel A."/>
            <person name="Grigoriev I.V."/>
        </authorList>
    </citation>
    <scope>NUCLEOTIDE SEQUENCE [LARGE SCALE GENOMIC DNA]</scope>
    <source>
        <strain evidence="3 4">NRRL 2496</strain>
    </source>
</reference>
<feature type="region of interest" description="Disordered" evidence="1">
    <location>
        <begin position="38"/>
        <end position="158"/>
    </location>
</feature>
<dbReference type="Proteomes" id="UP000242180">
    <property type="component" value="Unassembled WGS sequence"/>
</dbReference>